<comment type="subcellular location">
    <subcellularLocation>
        <location evidence="1">Membrane</location>
        <topology evidence="1">Multi-pass membrane protein</topology>
    </subcellularLocation>
</comment>
<dbReference type="PANTHER" id="PTHR48022:SF68">
    <property type="entry name" value="MAJOR FACILITATOR SUPERFAMILY (MFS) PROFILE DOMAIN-CONTAINING PROTEIN-RELATED"/>
    <property type="match status" value="1"/>
</dbReference>
<feature type="region of interest" description="Disordered" evidence="9">
    <location>
        <begin position="551"/>
        <end position="583"/>
    </location>
</feature>
<evidence type="ECO:0000256" key="8">
    <source>
        <dbReference type="RuleBase" id="RU003346"/>
    </source>
</evidence>
<dbReference type="GO" id="GO:0005351">
    <property type="term" value="F:carbohydrate:proton symporter activity"/>
    <property type="evidence" value="ECO:0007669"/>
    <property type="project" value="TreeGrafter"/>
</dbReference>
<evidence type="ECO:0000256" key="9">
    <source>
        <dbReference type="SAM" id="MobiDB-lite"/>
    </source>
</evidence>
<feature type="transmembrane region" description="Helical" evidence="10">
    <location>
        <begin position="189"/>
        <end position="208"/>
    </location>
</feature>
<dbReference type="InterPro" id="IPR003663">
    <property type="entry name" value="Sugar/inositol_transpt"/>
</dbReference>
<proteinExistence type="inferred from homology"/>
<dbReference type="FunFam" id="1.20.1250.20:FF:000061">
    <property type="entry name" value="MFS sugar transporter"/>
    <property type="match status" value="1"/>
</dbReference>
<dbReference type="RefSeq" id="XP_018992580.1">
    <property type="nucleotide sequence ID" value="XM_019140089.1"/>
</dbReference>
<organism evidence="12 13">
    <name type="scientific">Cryptococcus amylolentus CBS 6039</name>
    <dbReference type="NCBI Taxonomy" id="1295533"/>
    <lineage>
        <taxon>Eukaryota</taxon>
        <taxon>Fungi</taxon>
        <taxon>Dikarya</taxon>
        <taxon>Basidiomycota</taxon>
        <taxon>Agaricomycotina</taxon>
        <taxon>Tremellomycetes</taxon>
        <taxon>Tremellales</taxon>
        <taxon>Cryptococcaceae</taxon>
        <taxon>Cryptococcus</taxon>
    </lineage>
</organism>
<feature type="transmembrane region" description="Helical" evidence="10">
    <location>
        <begin position="101"/>
        <end position="121"/>
    </location>
</feature>
<dbReference type="PROSITE" id="PS00217">
    <property type="entry name" value="SUGAR_TRANSPORT_2"/>
    <property type="match status" value="1"/>
</dbReference>
<evidence type="ECO:0000256" key="4">
    <source>
        <dbReference type="ARBA" id="ARBA00022692"/>
    </source>
</evidence>
<dbReference type="AlphaFoldDB" id="A0A1E3HNA7"/>
<dbReference type="PROSITE" id="PS50850">
    <property type="entry name" value="MFS"/>
    <property type="match status" value="1"/>
</dbReference>
<evidence type="ECO:0000256" key="10">
    <source>
        <dbReference type="SAM" id="Phobius"/>
    </source>
</evidence>
<evidence type="ECO:0000313" key="13">
    <source>
        <dbReference type="Proteomes" id="UP000094065"/>
    </source>
</evidence>
<feature type="transmembrane region" description="Helical" evidence="10">
    <location>
        <begin position="477"/>
        <end position="497"/>
    </location>
</feature>
<keyword evidence="13" id="KW-1185">Reference proteome</keyword>
<keyword evidence="3 8" id="KW-0813">Transport</keyword>
<dbReference type="SUPFAM" id="SSF103473">
    <property type="entry name" value="MFS general substrate transporter"/>
    <property type="match status" value="1"/>
</dbReference>
<dbReference type="NCBIfam" id="TIGR00879">
    <property type="entry name" value="SP"/>
    <property type="match status" value="1"/>
</dbReference>
<dbReference type="InterPro" id="IPR020846">
    <property type="entry name" value="MFS_dom"/>
</dbReference>
<evidence type="ECO:0000256" key="1">
    <source>
        <dbReference type="ARBA" id="ARBA00004141"/>
    </source>
</evidence>
<keyword evidence="4 10" id="KW-0812">Transmembrane</keyword>
<dbReference type="EMBL" id="AWGJ01000008">
    <property type="protein sequence ID" value="ODN77206.1"/>
    <property type="molecule type" value="Genomic_DNA"/>
</dbReference>
<feature type="transmembrane region" description="Helical" evidence="10">
    <location>
        <begin position="157"/>
        <end position="177"/>
    </location>
</feature>
<gene>
    <name evidence="12" type="ORF">L202_05727</name>
</gene>
<feature type="transmembrane region" description="Helical" evidence="10">
    <location>
        <begin position="133"/>
        <end position="151"/>
    </location>
</feature>
<protein>
    <recommendedName>
        <fullName evidence="11">Major facilitator superfamily (MFS) profile domain-containing protein</fullName>
    </recommendedName>
</protein>
<evidence type="ECO:0000259" key="11">
    <source>
        <dbReference type="PROSITE" id="PS50850"/>
    </source>
</evidence>
<feature type="compositionally biased region" description="Basic and acidic residues" evidence="9">
    <location>
        <begin position="560"/>
        <end position="583"/>
    </location>
</feature>
<dbReference type="OrthoDB" id="2544694at2759"/>
<dbReference type="STRING" id="1295533.A0A1E3HNA7"/>
<dbReference type="InterPro" id="IPR036259">
    <property type="entry name" value="MFS_trans_sf"/>
</dbReference>
<feature type="domain" description="Major facilitator superfamily (MFS) profile" evidence="11">
    <location>
        <begin position="55"/>
        <end position="501"/>
    </location>
</feature>
<dbReference type="PANTHER" id="PTHR48022">
    <property type="entry name" value="PLASTIDIC GLUCOSE TRANSPORTER 4"/>
    <property type="match status" value="1"/>
</dbReference>
<comment type="catalytic activity">
    <reaction evidence="7">
        <text>myo-inositol(out) + H(+)(out) = myo-inositol(in) + H(+)(in)</text>
        <dbReference type="Rhea" id="RHEA:60364"/>
        <dbReference type="ChEBI" id="CHEBI:15378"/>
        <dbReference type="ChEBI" id="CHEBI:17268"/>
    </reaction>
</comment>
<dbReference type="InterPro" id="IPR005828">
    <property type="entry name" value="MFS_sugar_transport-like"/>
</dbReference>
<sequence>MPLTTAAPNPGVNYIGEKTATTDEGNGFRLSQDDIDAARNVRPSAIRGKWLTWMVTFVAGTGFTLFGYDQGVMSGLLTLESFENQFPETAGGFEGSTTATLQSLLVAIYEIGCMVGALSNIWVGDRLGRRHTIALGGFIMLIGSILQTAAVDYAMMLVARVITGLGNGLLTSTVPAYQSECSKAHRRGQLVLAEGSLITFGIMISYWVDLGFFYTTGSISWRFPIALQLVFIIVMIVCMYSLRLPESPRWLAAKGKYPEALAVLAALDNTSVDDPAVMTIFHGITDAIAAEHVGEFSFKEIFSGGKTQNFRRTMLGVVAQCYQQICGINLITYYLTSVLSGLGLSDEMSRVISGVNGTCYFLTSLIAIAIIERAGRRSLMLWMALAQCATMAVLAGLYNKAQDQNKAAQVVSVLMLFLFNTWFSIGFLGITWLYPAEVTPLRVRAPANALSTASNWIFNFMVVMATGPMFANIGWGTYAFFAAMNGIIMFPGLYFFFPETKRYSLEDLDIIFAKAYVEGLDPVKVSLHPETVPKAGSREAEEILGRNVVGRVKSRKGHKGGQEQEHFEVENGEKDRPSHLENV</sequence>
<evidence type="ECO:0000256" key="7">
    <source>
        <dbReference type="ARBA" id="ARBA00049119"/>
    </source>
</evidence>
<dbReference type="Pfam" id="PF00083">
    <property type="entry name" value="Sugar_tr"/>
    <property type="match status" value="1"/>
</dbReference>
<evidence type="ECO:0000256" key="3">
    <source>
        <dbReference type="ARBA" id="ARBA00022448"/>
    </source>
</evidence>
<feature type="region of interest" description="Disordered" evidence="9">
    <location>
        <begin position="1"/>
        <end position="27"/>
    </location>
</feature>
<feature type="transmembrane region" description="Helical" evidence="10">
    <location>
        <begin position="348"/>
        <end position="371"/>
    </location>
</feature>
<feature type="transmembrane region" description="Helical" evidence="10">
    <location>
        <begin position="378"/>
        <end position="398"/>
    </location>
</feature>
<dbReference type="PROSITE" id="PS00216">
    <property type="entry name" value="SUGAR_TRANSPORT_1"/>
    <property type="match status" value="1"/>
</dbReference>
<feature type="transmembrane region" description="Helical" evidence="10">
    <location>
        <begin position="50"/>
        <end position="68"/>
    </location>
</feature>
<feature type="transmembrane region" description="Helical" evidence="10">
    <location>
        <begin position="315"/>
        <end position="336"/>
    </location>
</feature>
<dbReference type="InterPro" id="IPR050360">
    <property type="entry name" value="MFS_Sugar_Transporters"/>
</dbReference>
<dbReference type="InterPro" id="IPR005829">
    <property type="entry name" value="Sugar_transporter_CS"/>
</dbReference>
<feature type="transmembrane region" description="Helical" evidence="10">
    <location>
        <begin position="447"/>
        <end position="471"/>
    </location>
</feature>
<dbReference type="Proteomes" id="UP000094065">
    <property type="component" value="Unassembled WGS sequence"/>
</dbReference>
<reference evidence="12 13" key="1">
    <citation type="submission" date="2016-06" db="EMBL/GenBank/DDBJ databases">
        <title>Evolution of pathogenesis and genome organization in the Tremellales.</title>
        <authorList>
            <person name="Cuomo C."/>
            <person name="Litvintseva A."/>
            <person name="Heitman J."/>
            <person name="Chen Y."/>
            <person name="Sun S."/>
            <person name="Springer D."/>
            <person name="Dromer F."/>
            <person name="Young S."/>
            <person name="Zeng Q."/>
            <person name="Chapman S."/>
            <person name="Gujja S."/>
            <person name="Saif S."/>
            <person name="Birren B."/>
        </authorList>
    </citation>
    <scope>NUCLEOTIDE SEQUENCE [LARGE SCALE GENOMIC DNA]</scope>
    <source>
        <strain evidence="12 13">CBS 6039</strain>
    </source>
</reference>
<evidence type="ECO:0000256" key="5">
    <source>
        <dbReference type="ARBA" id="ARBA00022989"/>
    </source>
</evidence>
<comment type="similarity">
    <text evidence="2 8">Belongs to the major facilitator superfamily. Sugar transporter (TC 2.A.1.1) family.</text>
</comment>
<name>A0A1E3HNA7_9TREE</name>
<feature type="transmembrane region" description="Helical" evidence="10">
    <location>
        <begin position="220"/>
        <end position="242"/>
    </location>
</feature>
<evidence type="ECO:0000256" key="6">
    <source>
        <dbReference type="ARBA" id="ARBA00023136"/>
    </source>
</evidence>
<accession>A0A1E3HNA7</accession>
<keyword evidence="6 10" id="KW-0472">Membrane</keyword>
<dbReference type="Gene3D" id="1.20.1250.20">
    <property type="entry name" value="MFS general substrate transporter like domains"/>
    <property type="match status" value="1"/>
</dbReference>
<evidence type="ECO:0000256" key="2">
    <source>
        <dbReference type="ARBA" id="ARBA00010992"/>
    </source>
</evidence>
<comment type="caution">
    <text evidence="12">The sequence shown here is derived from an EMBL/GenBank/DDBJ whole genome shotgun (WGS) entry which is preliminary data.</text>
</comment>
<feature type="transmembrane region" description="Helical" evidence="10">
    <location>
        <begin position="410"/>
        <end position="435"/>
    </location>
</feature>
<dbReference type="PRINTS" id="PR00171">
    <property type="entry name" value="SUGRTRNSPORT"/>
</dbReference>
<keyword evidence="5 10" id="KW-1133">Transmembrane helix</keyword>
<evidence type="ECO:0000313" key="12">
    <source>
        <dbReference type="EMBL" id="ODN77206.1"/>
    </source>
</evidence>
<dbReference type="GeneID" id="30157036"/>
<dbReference type="GO" id="GO:0016020">
    <property type="term" value="C:membrane"/>
    <property type="evidence" value="ECO:0007669"/>
    <property type="project" value="UniProtKB-SubCell"/>
</dbReference>